<dbReference type="NCBIfam" id="TIGR03695">
    <property type="entry name" value="menH_SHCHC"/>
    <property type="match status" value="1"/>
</dbReference>
<sequence>MVELTITVRELPIHVVMNGDAQLPTIVFLHGFTGSTTTWREVLEHVGSEFRTIAVDLTGHGMTGVPQAPARYAMEEQIADLHMLFQKLSLQSFVLVGYSMGGRIALAYTIQYPEQIQALVLESASPGLATEEARIARRQADEKLACSIEAEGVRPFVDNWENIPLFQSQKKLPEEKRIQIRNERLQQSGQGLANSLRGIGTGSQPSYWGIIGNLKGNVLLITGELDEKFVTIAREMNEIASLWKHTIVPGAGHAIHVEKPSLFATMVKEFILAIQKEEH</sequence>
<organism evidence="5 6">
    <name type="scientific">Sporosarcina saromensis</name>
    <dbReference type="NCBI Taxonomy" id="359365"/>
    <lineage>
        <taxon>Bacteria</taxon>
        <taxon>Bacillati</taxon>
        <taxon>Bacillota</taxon>
        <taxon>Bacilli</taxon>
        <taxon>Bacillales</taxon>
        <taxon>Caryophanaceae</taxon>
        <taxon>Sporosarcina</taxon>
    </lineage>
</organism>
<evidence type="ECO:0000313" key="6">
    <source>
        <dbReference type="Proteomes" id="UP001282284"/>
    </source>
</evidence>
<protein>
    <recommendedName>
        <fullName evidence="3">Putative 2-succinyl-6-hydroxy-2,4-cyclohexadiene-1-carboxylate synthase</fullName>
        <shortName evidence="3">SHCHC synthase</shortName>
        <ecNumber evidence="3">4.2.99.20</ecNumber>
    </recommendedName>
</protein>
<dbReference type="InterPro" id="IPR022485">
    <property type="entry name" value="SHCHC_synthase_MenH"/>
</dbReference>
<keyword evidence="1 3" id="KW-0474">Menaquinone biosynthesis</keyword>
<dbReference type="InterPro" id="IPR029058">
    <property type="entry name" value="AB_hydrolase_fold"/>
</dbReference>
<dbReference type="PANTHER" id="PTHR42916:SF1">
    <property type="entry name" value="PROTEIN PHYLLO, CHLOROPLASTIC"/>
    <property type="match status" value="1"/>
</dbReference>
<evidence type="ECO:0000256" key="3">
    <source>
        <dbReference type="HAMAP-Rule" id="MF_01660"/>
    </source>
</evidence>
<comment type="similarity">
    <text evidence="3">Belongs to the AB hydrolase superfamily. MenH family.</text>
</comment>
<dbReference type="Pfam" id="PF00561">
    <property type="entry name" value="Abhydrolase_1"/>
    <property type="match status" value="1"/>
</dbReference>
<dbReference type="InterPro" id="IPR000073">
    <property type="entry name" value="AB_hydrolase_1"/>
</dbReference>
<feature type="domain" description="AB hydrolase-1" evidence="4">
    <location>
        <begin position="24"/>
        <end position="260"/>
    </location>
</feature>
<evidence type="ECO:0000259" key="4">
    <source>
        <dbReference type="Pfam" id="PF00561"/>
    </source>
</evidence>
<dbReference type="RefSeq" id="WP_317946430.1">
    <property type="nucleotide sequence ID" value="NZ_JAUBDI010000026.1"/>
</dbReference>
<dbReference type="HAMAP" id="MF_01660">
    <property type="entry name" value="MenH"/>
    <property type="match status" value="1"/>
</dbReference>
<comment type="subunit">
    <text evidence="3">Monomer.</text>
</comment>
<comment type="pathway">
    <text evidence="3">Quinol/quinone metabolism; 1,4-dihydroxy-2-naphthoate biosynthesis; 1,4-dihydroxy-2-naphthoate from chorismate: step 3/7.</text>
</comment>
<reference evidence="5 6" key="1">
    <citation type="submission" date="2023-06" db="EMBL/GenBank/DDBJ databases">
        <title>Sporosarcina sp. nov., isolated from Korean traditional fermented seafood 'Jeotgal'.</title>
        <authorList>
            <person name="Yang A.I."/>
            <person name="Shin N.-R."/>
        </authorList>
    </citation>
    <scope>NUCLEOTIDE SEQUENCE [LARGE SCALE GENOMIC DNA]</scope>
    <source>
        <strain evidence="5 6">KCTC13119</strain>
    </source>
</reference>
<gene>
    <name evidence="3 5" type="primary">menH</name>
    <name evidence="5" type="ORF">QT711_17625</name>
</gene>
<evidence type="ECO:0000256" key="1">
    <source>
        <dbReference type="ARBA" id="ARBA00022428"/>
    </source>
</evidence>
<proteinExistence type="inferred from homology"/>
<comment type="function">
    <text evidence="3">Catalyzes a proton abstraction reaction that results in 2,5-elimination of pyruvate from 2-succinyl-5-enolpyruvyl-6-hydroxy-3-cyclohexene-1-carboxylate (SEPHCHC) and the formation of 2-succinyl-6-hydroxy-2,4-cyclohexadiene-1-carboxylate (SHCHC).</text>
</comment>
<comment type="pathway">
    <text evidence="3">Quinol/quinone metabolism; menaquinone biosynthesis.</text>
</comment>
<dbReference type="Gene3D" id="3.40.50.1820">
    <property type="entry name" value="alpha/beta hydrolase"/>
    <property type="match status" value="1"/>
</dbReference>
<dbReference type="PANTHER" id="PTHR42916">
    <property type="entry name" value="2-SUCCINYL-5-ENOLPYRUVYL-6-HYDROXY-3-CYCLOHEXENE-1-CARBOXYLATE SYNTHASE"/>
    <property type="match status" value="1"/>
</dbReference>
<name>A0ABU4GF89_9BACL</name>
<evidence type="ECO:0000313" key="5">
    <source>
        <dbReference type="EMBL" id="MDW0114983.1"/>
    </source>
</evidence>
<dbReference type="SUPFAM" id="SSF53474">
    <property type="entry name" value="alpha/beta-Hydrolases"/>
    <property type="match status" value="1"/>
</dbReference>
<dbReference type="EMBL" id="JAUBDI010000026">
    <property type="protein sequence ID" value="MDW0114983.1"/>
    <property type="molecule type" value="Genomic_DNA"/>
</dbReference>
<dbReference type="GO" id="GO:0070205">
    <property type="term" value="F:2-succinyl-6-hydroxy-2,4-cyclohexadiene-1-carboxylate synthase activity"/>
    <property type="evidence" value="ECO:0007669"/>
    <property type="project" value="UniProtKB-EC"/>
</dbReference>
<accession>A0ABU4GF89</accession>
<keyword evidence="6" id="KW-1185">Reference proteome</keyword>
<evidence type="ECO:0000256" key="2">
    <source>
        <dbReference type="ARBA" id="ARBA00023239"/>
    </source>
</evidence>
<dbReference type="EC" id="4.2.99.20" evidence="3"/>
<dbReference type="PRINTS" id="PR00111">
    <property type="entry name" value="ABHYDROLASE"/>
</dbReference>
<comment type="catalytic activity">
    <reaction evidence="3">
        <text>5-enolpyruvoyl-6-hydroxy-2-succinyl-cyclohex-3-ene-1-carboxylate = (1R,6R)-6-hydroxy-2-succinyl-cyclohexa-2,4-diene-1-carboxylate + pyruvate</text>
        <dbReference type="Rhea" id="RHEA:25597"/>
        <dbReference type="ChEBI" id="CHEBI:15361"/>
        <dbReference type="ChEBI" id="CHEBI:58689"/>
        <dbReference type="ChEBI" id="CHEBI:58818"/>
        <dbReference type="EC" id="4.2.99.20"/>
    </reaction>
</comment>
<keyword evidence="2 3" id="KW-0456">Lyase</keyword>
<dbReference type="Proteomes" id="UP001282284">
    <property type="component" value="Unassembled WGS sequence"/>
</dbReference>
<comment type="caution">
    <text evidence="5">The sequence shown here is derived from an EMBL/GenBank/DDBJ whole genome shotgun (WGS) entry which is preliminary data.</text>
</comment>